<name>A0A816NWA9_BRANA</name>
<feature type="region of interest" description="Disordered" evidence="1">
    <location>
        <begin position="50"/>
        <end position="69"/>
    </location>
</feature>
<protein>
    <submittedName>
        <fullName evidence="2">(rape) hypothetical protein</fullName>
    </submittedName>
</protein>
<evidence type="ECO:0000256" key="1">
    <source>
        <dbReference type="SAM" id="MobiDB-lite"/>
    </source>
</evidence>
<evidence type="ECO:0000313" key="2">
    <source>
        <dbReference type="EMBL" id="CAF2041408.1"/>
    </source>
</evidence>
<gene>
    <name evidence="2" type="ORF">DARMORV10_A09P20850.1</name>
</gene>
<dbReference type="Proteomes" id="UP001295469">
    <property type="component" value="Chromosome A09"/>
</dbReference>
<sequence length="113" mass="13124">MDSRKPLKFQERSALWKGMRLLSKLRMIDSSNIAPIVESSHMRCHPARKRSFCSSHENRRSTVISQVRDNRSYKPYSNGLKEDLVFDSRPMKLTKSVSMARTPAGNQRTENLR</sequence>
<organism evidence="2">
    <name type="scientific">Brassica napus</name>
    <name type="common">Rape</name>
    <dbReference type="NCBI Taxonomy" id="3708"/>
    <lineage>
        <taxon>Eukaryota</taxon>
        <taxon>Viridiplantae</taxon>
        <taxon>Streptophyta</taxon>
        <taxon>Embryophyta</taxon>
        <taxon>Tracheophyta</taxon>
        <taxon>Spermatophyta</taxon>
        <taxon>Magnoliopsida</taxon>
        <taxon>eudicotyledons</taxon>
        <taxon>Gunneridae</taxon>
        <taxon>Pentapetalae</taxon>
        <taxon>rosids</taxon>
        <taxon>malvids</taxon>
        <taxon>Brassicales</taxon>
        <taxon>Brassicaceae</taxon>
        <taxon>Brassiceae</taxon>
        <taxon>Brassica</taxon>
    </lineage>
</organism>
<proteinExistence type="predicted"/>
<dbReference type="AlphaFoldDB" id="A0A816NWA9"/>
<dbReference type="EMBL" id="HG994363">
    <property type="protein sequence ID" value="CAF2041408.1"/>
    <property type="molecule type" value="Genomic_DNA"/>
</dbReference>
<accession>A0A816NWA9</accession>
<reference evidence="2" key="1">
    <citation type="submission" date="2021-01" db="EMBL/GenBank/DDBJ databases">
        <authorList>
            <consortium name="Genoscope - CEA"/>
            <person name="William W."/>
        </authorList>
    </citation>
    <scope>NUCLEOTIDE SEQUENCE</scope>
</reference>